<dbReference type="EMBL" id="JAVFHQ010000056">
    <property type="protein sequence ID" value="KAK4541147.1"/>
    <property type="molecule type" value="Genomic_DNA"/>
</dbReference>
<evidence type="ECO:0000256" key="7">
    <source>
        <dbReference type="SAM" id="MobiDB-lite"/>
    </source>
</evidence>
<evidence type="ECO:0000256" key="5">
    <source>
        <dbReference type="ARBA" id="ARBA00023002"/>
    </source>
</evidence>
<evidence type="ECO:0000256" key="2">
    <source>
        <dbReference type="ARBA" id="ARBA00007992"/>
    </source>
</evidence>
<comment type="caution">
    <text evidence="10">The sequence shown here is derived from an EMBL/GenBank/DDBJ whole genome shotgun (WGS) entry which is preliminary data.</text>
</comment>
<accession>A0AAV9J7T1</accession>
<feature type="region of interest" description="Disordered" evidence="7">
    <location>
        <begin position="1"/>
        <end position="23"/>
    </location>
</feature>
<comment type="cofactor">
    <cofactor evidence="1">
        <name>FAD</name>
        <dbReference type="ChEBI" id="CHEBI:57692"/>
    </cofactor>
</comment>
<evidence type="ECO:0000256" key="3">
    <source>
        <dbReference type="ARBA" id="ARBA00022630"/>
    </source>
</evidence>
<dbReference type="GO" id="GO:0071949">
    <property type="term" value="F:FAD binding"/>
    <property type="evidence" value="ECO:0007669"/>
    <property type="project" value="InterPro"/>
</dbReference>
<evidence type="ECO:0000259" key="9">
    <source>
        <dbReference type="Pfam" id="PF01494"/>
    </source>
</evidence>
<dbReference type="PANTHER" id="PTHR13789:SF315">
    <property type="entry name" value="FAD-DEPENDENT MONOOXYGENASE MDPD"/>
    <property type="match status" value="1"/>
</dbReference>
<keyword evidence="6" id="KW-0503">Monooxygenase</keyword>
<dbReference type="AlphaFoldDB" id="A0AAV9J7T1"/>
<sequence>MSGFTHTIDTERPSATDTDDQVQCAPPTGITVLIIGAGVGGLMAALECHRKGHTVRVFERSTSASAGGDMFTIGLSGRRVIKRYPAMQKELDEISIHDSWMQHRKWTSEPIGEPRPFGQVVGGGGLTLHNQPMVTQLRPLFHAMLYHQIERFGIEVSYGKRIVKYYEDAERGVGGVITDEGEHAEADLVLAADGLNSHSQELVFGSLNKGVPSGRSIFRAAWDLELAMADPLVKETFGLKDGKDPLMQAWMGPDTHAMTLSYVDKNSKNGQMLWGVTFKEPGEQDTTESWRNTVSGDDVLKMMEKSAPGWGEPMKRLVKTMPAGSIIFWPLLWRDPNPRTHSNGGRVLQIGDAAHSFLPTSGNGATQAIEDAITIAACLQHAGKDNVATAVETHSLLRSERVSCGQLLGFVNAERLQKADLSKVGNDAKKVAAKVPKWLWQLDPEQYADENYAAAAASLQEGGPAFVNTNIPVGYTPKPWTLADIEKLESEGKQVEMSGDWS</sequence>
<evidence type="ECO:0000259" key="8">
    <source>
        <dbReference type="Pfam" id="PF00890"/>
    </source>
</evidence>
<proteinExistence type="inferred from homology"/>
<gene>
    <name evidence="10" type="ORF">LTR36_008221</name>
</gene>
<organism evidence="10 11">
    <name type="scientific">Oleoguttula mirabilis</name>
    <dbReference type="NCBI Taxonomy" id="1507867"/>
    <lineage>
        <taxon>Eukaryota</taxon>
        <taxon>Fungi</taxon>
        <taxon>Dikarya</taxon>
        <taxon>Ascomycota</taxon>
        <taxon>Pezizomycotina</taxon>
        <taxon>Dothideomycetes</taxon>
        <taxon>Dothideomycetidae</taxon>
        <taxon>Mycosphaerellales</taxon>
        <taxon>Teratosphaeriaceae</taxon>
        <taxon>Oleoguttula</taxon>
    </lineage>
</organism>
<evidence type="ECO:0000313" key="10">
    <source>
        <dbReference type="EMBL" id="KAK4541147.1"/>
    </source>
</evidence>
<evidence type="ECO:0000313" key="11">
    <source>
        <dbReference type="Proteomes" id="UP001324427"/>
    </source>
</evidence>
<dbReference type="Proteomes" id="UP001324427">
    <property type="component" value="Unassembled WGS sequence"/>
</dbReference>
<keyword evidence="11" id="KW-1185">Reference proteome</keyword>
<dbReference type="Gene3D" id="3.50.50.60">
    <property type="entry name" value="FAD/NAD(P)-binding domain"/>
    <property type="match status" value="1"/>
</dbReference>
<dbReference type="Pfam" id="PF00890">
    <property type="entry name" value="FAD_binding_2"/>
    <property type="match status" value="1"/>
</dbReference>
<name>A0AAV9J7T1_9PEZI</name>
<evidence type="ECO:0008006" key="12">
    <source>
        <dbReference type="Google" id="ProtNLM"/>
    </source>
</evidence>
<keyword evidence="3" id="KW-0285">Flavoprotein</keyword>
<protein>
    <recommendedName>
        <fullName evidence="12">FAD-binding domain-containing protein</fullName>
    </recommendedName>
</protein>
<keyword evidence="5" id="KW-0560">Oxidoreductase</keyword>
<dbReference type="GO" id="GO:0004497">
    <property type="term" value="F:monooxygenase activity"/>
    <property type="evidence" value="ECO:0007669"/>
    <property type="project" value="UniProtKB-KW"/>
</dbReference>
<keyword evidence="4" id="KW-0274">FAD</keyword>
<dbReference type="SUPFAM" id="SSF51905">
    <property type="entry name" value="FAD/NAD(P)-binding domain"/>
    <property type="match status" value="1"/>
</dbReference>
<evidence type="ECO:0000256" key="1">
    <source>
        <dbReference type="ARBA" id="ARBA00001974"/>
    </source>
</evidence>
<evidence type="ECO:0000256" key="6">
    <source>
        <dbReference type="ARBA" id="ARBA00023033"/>
    </source>
</evidence>
<dbReference type="Pfam" id="PF01494">
    <property type="entry name" value="FAD_binding_3"/>
    <property type="match status" value="1"/>
</dbReference>
<feature type="domain" description="FAD-binding" evidence="9">
    <location>
        <begin position="343"/>
        <end position="382"/>
    </location>
</feature>
<dbReference type="InterPro" id="IPR002938">
    <property type="entry name" value="FAD-bd"/>
</dbReference>
<dbReference type="PRINTS" id="PR00420">
    <property type="entry name" value="RNGMNOXGNASE"/>
</dbReference>
<reference evidence="10 11" key="1">
    <citation type="submission" date="2021-11" db="EMBL/GenBank/DDBJ databases">
        <title>Black yeast isolated from Biological Soil Crust.</title>
        <authorList>
            <person name="Kurbessoian T."/>
        </authorList>
    </citation>
    <scope>NUCLEOTIDE SEQUENCE [LARGE SCALE GENOMIC DNA]</scope>
    <source>
        <strain evidence="10 11">CCFEE 5522</strain>
    </source>
</reference>
<dbReference type="PANTHER" id="PTHR13789">
    <property type="entry name" value="MONOOXYGENASE"/>
    <property type="match status" value="1"/>
</dbReference>
<dbReference type="InterPro" id="IPR050493">
    <property type="entry name" value="FAD-dep_Monooxygenase_BioMet"/>
</dbReference>
<evidence type="ECO:0000256" key="4">
    <source>
        <dbReference type="ARBA" id="ARBA00022827"/>
    </source>
</evidence>
<comment type="similarity">
    <text evidence="2">Belongs to the paxM FAD-dependent monooxygenase family.</text>
</comment>
<feature type="domain" description="FAD-dependent oxidoreductase 2 FAD-binding" evidence="8">
    <location>
        <begin position="32"/>
        <end position="72"/>
    </location>
</feature>
<dbReference type="InterPro" id="IPR003953">
    <property type="entry name" value="FAD-dep_OxRdtase_2_FAD-bd"/>
</dbReference>
<dbReference type="InterPro" id="IPR036188">
    <property type="entry name" value="FAD/NAD-bd_sf"/>
</dbReference>